<organism evidence="1 2">
    <name type="scientific">Draconibacterium aestuarii</name>
    <dbReference type="NCBI Taxonomy" id="2998507"/>
    <lineage>
        <taxon>Bacteria</taxon>
        <taxon>Pseudomonadati</taxon>
        <taxon>Bacteroidota</taxon>
        <taxon>Bacteroidia</taxon>
        <taxon>Marinilabiliales</taxon>
        <taxon>Prolixibacteraceae</taxon>
        <taxon>Draconibacterium</taxon>
    </lineage>
</organism>
<reference evidence="1" key="1">
    <citation type="submission" date="2022-11" db="EMBL/GenBank/DDBJ databases">
        <title>Marilongibacter aestuarii gen. nov., sp. nov., isolated from tidal flat sediment.</title>
        <authorList>
            <person name="Jiayan W."/>
        </authorList>
    </citation>
    <scope>NUCLEOTIDE SEQUENCE</scope>
    <source>
        <strain evidence="1">Z1-6</strain>
    </source>
</reference>
<dbReference type="SUPFAM" id="SSF48208">
    <property type="entry name" value="Six-hairpin glycosidases"/>
    <property type="match status" value="1"/>
</dbReference>
<comment type="caution">
    <text evidence="1">The sequence shown here is derived from an EMBL/GenBank/DDBJ whole genome shotgun (WGS) entry which is preliminary data.</text>
</comment>
<dbReference type="InterPro" id="IPR008928">
    <property type="entry name" value="6-hairpin_glycosidase_sf"/>
</dbReference>
<gene>
    <name evidence="1" type="ORF">OU798_24250</name>
</gene>
<accession>A0A9X3FHX5</accession>
<dbReference type="EMBL" id="JAPOHD010000069">
    <property type="protein sequence ID" value="MCY1723485.1"/>
    <property type="molecule type" value="Genomic_DNA"/>
</dbReference>
<name>A0A9X3FHX5_9BACT</name>
<evidence type="ECO:0000313" key="2">
    <source>
        <dbReference type="Proteomes" id="UP001145087"/>
    </source>
</evidence>
<dbReference type="Proteomes" id="UP001145087">
    <property type="component" value="Unassembled WGS sequence"/>
</dbReference>
<dbReference type="RefSeq" id="WP_343335811.1">
    <property type="nucleotide sequence ID" value="NZ_JAPOHD010000069.1"/>
</dbReference>
<evidence type="ECO:0008006" key="3">
    <source>
        <dbReference type="Google" id="ProtNLM"/>
    </source>
</evidence>
<proteinExistence type="predicted"/>
<sequence length="644" mass="73518">MKSIFLGIMLIMLFVETKAQKTVHLAVDNIYCIGNGKLAAYFRKADIIQLFGAPYSSPSVLEMILNDTTLKVSSQRETGTAIWTHTIEKGGDKVGTIIDFIDTEKLVLIRKFDFSKQVTFSLSVSSDVTFIPNEKVTKKHGINSAILIELPRGKAIYNDYPMPFRQYLQIASKGTVSISKQSNRIVCEPGKGTLFFIGGPEYPDCIINSQTVFAESTNEILAESKTWWKQFTDRRLDFKKLLPVDLPQREKLLHTIDDVTINLKTQQASEGGVLAGHNYHLGYVRDQYGVSRCLLKLGYIREAKQILNFYWEVWQKQGVIKNAQGLGIDVFHIHENDEVEITGYFILQAFNYLDHSKDEAYLKEIFPMLEWAWNCQTKNLVKSMLPFNGDETYVAGAVLPRYALNDGSAEATLLFITSGNRLIQWVEKNGLWEKEKLKENKLIIESTEDKFRRNFIVDGVLYANNPERIEGLELPQFRHGVCESMEGELCRFFGWTQKNENNRYLCSFCFANKTLGAVKASRFNIQFVSLVPLYIQADLFEAKEIFAMVDKIVTLYNTAGKFPSRPDGNVTVGYDYGLLLYNLTALNHPLSEEIYTKMLSVLDQTGAWVEYYADEKPKGTRYRPWESAINLEAAIEFALNYKQE</sequence>
<dbReference type="GO" id="GO:0005975">
    <property type="term" value="P:carbohydrate metabolic process"/>
    <property type="evidence" value="ECO:0007669"/>
    <property type="project" value="InterPro"/>
</dbReference>
<keyword evidence="2" id="KW-1185">Reference proteome</keyword>
<protein>
    <recommendedName>
        <fullName evidence="3">Alpha-L-rhamnosidase six-hairpin glycosidase domain-containing protein</fullName>
    </recommendedName>
</protein>
<evidence type="ECO:0000313" key="1">
    <source>
        <dbReference type="EMBL" id="MCY1723485.1"/>
    </source>
</evidence>
<dbReference type="AlphaFoldDB" id="A0A9X3FHX5"/>